<comment type="caution">
    <text evidence="2">The sequence shown here is derived from an EMBL/GenBank/DDBJ whole genome shotgun (WGS) entry which is preliminary data.</text>
</comment>
<organism evidence="2 3">
    <name type="scientific">Solirubrobacter ginsenosidimutans</name>
    <dbReference type="NCBI Taxonomy" id="490573"/>
    <lineage>
        <taxon>Bacteria</taxon>
        <taxon>Bacillati</taxon>
        <taxon>Actinomycetota</taxon>
        <taxon>Thermoleophilia</taxon>
        <taxon>Solirubrobacterales</taxon>
        <taxon>Solirubrobacteraceae</taxon>
        <taxon>Solirubrobacter</taxon>
    </lineage>
</organism>
<dbReference type="RefSeq" id="WP_270043302.1">
    <property type="nucleotide sequence ID" value="NZ_JAPDOD010000030.1"/>
</dbReference>
<keyword evidence="1" id="KW-0812">Transmembrane</keyword>
<name>A0A9X3MX10_9ACTN</name>
<gene>
    <name evidence="2" type="ORF">OM076_27515</name>
</gene>
<evidence type="ECO:0000313" key="2">
    <source>
        <dbReference type="EMBL" id="MDA0164052.1"/>
    </source>
</evidence>
<dbReference type="EMBL" id="JAPDOD010000030">
    <property type="protein sequence ID" value="MDA0164052.1"/>
    <property type="molecule type" value="Genomic_DNA"/>
</dbReference>
<keyword evidence="3" id="KW-1185">Reference proteome</keyword>
<keyword evidence="1" id="KW-0472">Membrane</keyword>
<proteinExistence type="predicted"/>
<feature type="transmembrane region" description="Helical" evidence="1">
    <location>
        <begin position="188"/>
        <end position="207"/>
    </location>
</feature>
<reference evidence="2" key="1">
    <citation type="submission" date="2022-10" db="EMBL/GenBank/DDBJ databases">
        <title>The WGS of Solirubrobacter ginsenosidimutans DSM 21036.</title>
        <authorList>
            <person name="Jiang Z."/>
        </authorList>
    </citation>
    <scope>NUCLEOTIDE SEQUENCE</scope>
    <source>
        <strain evidence="2">DSM 21036</strain>
    </source>
</reference>
<protein>
    <submittedName>
        <fullName evidence="2">DUF4386 domain-containing protein</fullName>
    </submittedName>
</protein>
<dbReference type="AlphaFoldDB" id="A0A9X3MX10"/>
<dbReference type="Pfam" id="PF14329">
    <property type="entry name" value="DUF4386"/>
    <property type="match status" value="1"/>
</dbReference>
<feature type="transmembrane region" description="Helical" evidence="1">
    <location>
        <begin position="125"/>
        <end position="147"/>
    </location>
</feature>
<evidence type="ECO:0000256" key="1">
    <source>
        <dbReference type="SAM" id="Phobius"/>
    </source>
</evidence>
<feature type="transmembrane region" description="Helical" evidence="1">
    <location>
        <begin position="52"/>
        <end position="72"/>
    </location>
</feature>
<evidence type="ECO:0000313" key="3">
    <source>
        <dbReference type="Proteomes" id="UP001149140"/>
    </source>
</evidence>
<sequence>MSPKVTGSLLIAAAVLANLAFTALGSLFNYPDVLDEPAGEVLRSFRAHEGAVSAWFSVLALSAALFAPIAIGVRRLSAAPAMRIAVWVGIAAAVVQVIGLLRWPILVPGYAADGNADAFRTASDILGTAIGETLGYALTAAWTLLVLRALGRAFAGTWFVALGTVAAGLVAVGVISPLDLPVVDDANFIGYVLWSLWLIAFGVVLLVRGRRAVAAP</sequence>
<dbReference type="InterPro" id="IPR025495">
    <property type="entry name" value="DUF4386"/>
</dbReference>
<accession>A0A9X3MX10</accession>
<feature type="transmembrane region" description="Helical" evidence="1">
    <location>
        <begin position="84"/>
        <end position="105"/>
    </location>
</feature>
<feature type="transmembrane region" description="Helical" evidence="1">
    <location>
        <begin position="154"/>
        <end position="176"/>
    </location>
</feature>
<dbReference type="Proteomes" id="UP001149140">
    <property type="component" value="Unassembled WGS sequence"/>
</dbReference>
<keyword evidence="1" id="KW-1133">Transmembrane helix</keyword>